<dbReference type="EMBL" id="MPUH01000199">
    <property type="protein sequence ID" value="OMJ86646.1"/>
    <property type="molecule type" value="Genomic_DNA"/>
</dbReference>
<keyword evidence="8" id="KW-0140">cGMP</keyword>
<evidence type="ECO:0000256" key="20">
    <source>
        <dbReference type="ARBA" id="ARBA00047462"/>
    </source>
</evidence>
<dbReference type="GO" id="GO:0005524">
    <property type="term" value="F:ATP binding"/>
    <property type="evidence" value="ECO:0007669"/>
    <property type="project" value="UniProtKB-UniRule"/>
</dbReference>
<evidence type="ECO:0000256" key="8">
    <source>
        <dbReference type="ARBA" id="ARBA00022535"/>
    </source>
</evidence>
<dbReference type="GO" id="GO:0005952">
    <property type="term" value="C:cAMP-dependent protein kinase complex"/>
    <property type="evidence" value="ECO:0007669"/>
    <property type="project" value="TreeGrafter"/>
</dbReference>
<comment type="subcellular location">
    <subcellularLocation>
        <location evidence="2">Endomembrane system</location>
    </subcellularLocation>
</comment>
<organism evidence="28 29">
    <name type="scientific">Stentor coeruleus</name>
    <dbReference type="NCBI Taxonomy" id="5963"/>
    <lineage>
        <taxon>Eukaryota</taxon>
        <taxon>Sar</taxon>
        <taxon>Alveolata</taxon>
        <taxon>Ciliophora</taxon>
        <taxon>Postciliodesmatophora</taxon>
        <taxon>Heterotrichea</taxon>
        <taxon>Heterotrichida</taxon>
        <taxon>Stentoridae</taxon>
        <taxon>Stentor</taxon>
    </lineage>
</organism>
<dbReference type="PROSITE" id="PS50011">
    <property type="entry name" value="PROTEIN_KINASE_DOM"/>
    <property type="match status" value="1"/>
</dbReference>
<evidence type="ECO:0000259" key="27">
    <source>
        <dbReference type="PROSITE" id="PS51285"/>
    </source>
</evidence>
<feature type="domain" description="AGC-kinase C-terminal" evidence="27">
    <location>
        <begin position="806"/>
        <end position="875"/>
    </location>
</feature>
<dbReference type="InterPro" id="IPR000719">
    <property type="entry name" value="Prot_kinase_dom"/>
</dbReference>
<proteinExistence type="inferred from homology"/>
<comment type="catalytic activity">
    <reaction evidence="19">
        <text>L-threonyl-[protein] + ATP = O-phospho-L-threonyl-[protein] + ADP + H(+)</text>
        <dbReference type="Rhea" id="RHEA:46608"/>
        <dbReference type="Rhea" id="RHEA-COMP:11060"/>
        <dbReference type="Rhea" id="RHEA-COMP:11605"/>
        <dbReference type="ChEBI" id="CHEBI:15378"/>
        <dbReference type="ChEBI" id="CHEBI:30013"/>
        <dbReference type="ChEBI" id="CHEBI:30616"/>
        <dbReference type="ChEBI" id="CHEBI:61977"/>
        <dbReference type="ChEBI" id="CHEBI:456216"/>
        <dbReference type="EC" id="2.7.11.12"/>
    </reaction>
</comment>
<dbReference type="Gene3D" id="1.10.510.10">
    <property type="entry name" value="Transferase(Phosphotransferase) domain 1"/>
    <property type="match status" value="1"/>
</dbReference>
<evidence type="ECO:0000259" key="26">
    <source>
        <dbReference type="PROSITE" id="PS50042"/>
    </source>
</evidence>
<dbReference type="GO" id="GO:0030553">
    <property type="term" value="F:cGMP binding"/>
    <property type="evidence" value="ECO:0007669"/>
    <property type="project" value="UniProtKB-KW"/>
</dbReference>
<dbReference type="Gene3D" id="2.60.120.10">
    <property type="entry name" value="Jelly Rolls"/>
    <property type="match status" value="4"/>
</dbReference>
<keyword evidence="15" id="KW-0460">Magnesium</keyword>
<comment type="cofactor">
    <cofactor evidence="1">
        <name>Mg(2+)</name>
        <dbReference type="ChEBI" id="CHEBI:18420"/>
    </cofactor>
</comment>
<dbReference type="SUPFAM" id="SSF51206">
    <property type="entry name" value="cAMP-binding domain-like"/>
    <property type="match status" value="4"/>
</dbReference>
<evidence type="ECO:0000256" key="22">
    <source>
        <dbReference type="ARBA" id="ARBA00048679"/>
    </source>
</evidence>
<dbReference type="FunFam" id="3.30.200.20:FF:000042">
    <property type="entry name" value="Aurora kinase A"/>
    <property type="match status" value="1"/>
</dbReference>
<evidence type="ECO:0000256" key="13">
    <source>
        <dbReference type="ARBA" id="ARBA00022777"/>
    </source>
</evidence>
<dbReference type="Pfam" id="PF00069">
    <property type="entry name" value="Pkinase"/>
    <property type="match status" value="1"/>
</dbReference>
<evidence type="ECO:0000256" key="4">
    <source>
        <dbReference type="ARBA" id="ARBA00012428"/>
    </source>
</evidence>
<protein>
    <recommendedName>
        <fullName evidence="18">cGMP-dependent protein kinase</fullName>
        <ecNumber evidence="5">2.7.11.1</ecNumber>
        <ecNumber evidence="4">2.7.11.12</ecNumber>
    </recommendedName>
</protein>
<dbReference type="AlphaFoldDB" id="A0A1R2CCD0"/>
<evidence type="ECO:0000256" key="7">
    <source>
        <dbReference type="ARBA" id="ARBA00022527"/>
    </source>
</evidence>
<accession>A0A1R2CCD0</accession>
<name>A0A1R2CCD0_9CILI</name>
<keyword evidence="11" id="KW-0479">Metal-binding</keyword>
<evidence type="ECO:0000256" key="23">
    <source>
        <dbReference type="PROSITE-ProRule" id="PRU10141"/>
    </source>
</evidence>
<keyword evidence="14 23" id="KW-0067">ATP-binding</keyword>
<evidence type="ECO:0000256" key="17">
    <source>
        <dbReference type="ARBA" id="ARBA00023136"/>
    </source>
</evidence>
<keyword evidence="13" id="KW-0418">Kinase</keyword>
<dbReference type="Gene3D" id="3.30.200.20">
    <property type="entry name" value="Phosphorylase Kinase, domain 1"/>
    <property type="match status" value="1"/>
</dbReference>
<dbReference type="PRINTS" id="PR00103">
    <property type="entry name" value="CAMPKINASE"/>
</dbReference>
<evidence type="ECO:0000256" key="16">
    <source>
        <dbReference type="ARBA" id="ARBA00022992"/>
    </source>
</evidence>
<evidence type="ECO:0000256" key="2">
    <source>
        <dbReference type="ARBA" id="ARBA00004308"/>
    </source>
</evidence>
<dbReference type="PANTHER" id="PTHR24353">
    <property type="entry name" value="CYCLIC NUCLEOTIDE-DEPENDENT PROTEIN KINASE"/>
    <property type="match status" value="1"/>
</dbReference>
<dbReference type="PROSITE" id="PS00889">
    <property type="entry name" value="CNMP_BINDING_2"/>
    <property type="match status" value="3"/>
</dbReference>
<dbReference type="GO" id="GO:0004691">
    <property type="term" value="F:cAMP-dependent protein kinase activity"/>
    <property type="evidence" value="ECO:0007669"/>
    <property type="project" value="TreeGrafter"/>
</dbReference>
<dbReference type="EC" id="2.7.11.1" evidence="5"/>
<keyword evidence="10" id="KW-0808">Transferase</keyword>
<dbReference type="Pfam" id="PF00027">
    <property type="entry name" value="cNMP_binding"/>
    <property type="match status" value="3"/>
</dbReference>
<evidence type="ECO:0000256" key="3">
    <source>
        <dbReference type="ARBA" id="ARBA00006352"/>
    </source>
</evidence>
<dbReference type="InterPro" id="IPR000595">
    <property type="entry name" value="cNMP-bd_dom"/>
</dbReference>
<dbReference type="PROSITE" id="PS51285">
    <property type="entry name" value="AGC_KINASE_CTER"/>
    <property type="match status" value="1"/>
</dbReference>
<evidence type="ECO:0000313" key="28">
    <source>
        <dbReference type="EMBL" id="OMJ86646.1"/>
    </source>
</evidence>
<evidence type="ECO:0000256" key="15">
    <source>
        <dbReference type="ARBA" id="ARBA00022842"/>
    </source>
</evidence>
<comment type="catalytic activity">
    <reaction evidence="21">
        <text>L-threonyl-[protein] + ATP = O-phospho-L-threonyl-[protein] + ADP + H(+)</text>
        <dbReference type="Rhea" id="RHEA:46608"/>
        <dbReference type="Rhea" id="RHEA-COMP:11060"/>
        <dbReference type="Rhea" id="RHEA-COMP:11605"/>
        <dbReference type="ChEBI" id="CHEBI:15378"/>
        <dbReference type="ChEBI" id="CHEBI:30013"/>
        <dbReference type="ChEBI" id="CHEBI:30616"/>
        <dbReference type="ChEBI" id="CHEBI:61977"/>
        <dbReference type="ChEBI" id="CHEBI:456216"/>
        <dbReference type="EC" id="2.7.11.1"/>
    </reaction>
</comment>
<dbReference type="GO" id="GO:0004692">
    <property type="term" value="F:cGMP-dependent protein kinase activity"/>
    <property type="evidence" value="ECO:0007669"/>
    <property type="project" value="UniProtKB-EC"/>
</dbReference>
<evidence type="ECO:0000259" key="25">
    <source>
        <dbReference type="PROSITE" id="PS50011"/>
    </source>
</evidence>
<evidence type="ECO:0000256" key="1">
    <source>
        <dbReference type="ARBA" id="ARBA00001946"/>
    </source>
</evidence>
<evidence type="ECO:0000256" key="19">
    <source>
        <dbReference type="ARBA" id="ARBA00047298"/>
    </source>
</evidence>
<comment type="caution">
    <text evidence="28">The sequence shown here is derived from an EMBL/GenBank/DDBJ whole genome shotgun (WGS) entry which is preliminary data.</text>
</comment>
<evidence type="ECO:0000256" key="5">
    <source>
        <dbReference type="ARBA" id="ARBA00012513"/>
    </source>
</evidence>
<dbReference type="SMART" id="SM00100">
    <property type="entry name" value="cNMP"/>
    <property type="match status" value="3"/>
</dbReference>
<dbReference type="SUPFAM" id="SSF56112">
    <property type="entry name" value="Protein kinase-like (PK-like)"/>
    <property type="match status" value="1"/>
</dbReference>
<dbReference type="InterPro" id="IPR011009">
    <property type="entry name" value="Kinase-like_dom_sf"/>
</dbReference>
<feature type="domain" description="Cyclic nucleotide-binding" evidence="26">
    <location>
        <begin position="72"/>
        <end position="187"/>
    </location>
</feature>
<dbReference type="EC" id="2.7.11.12" evidence="4"/>
<feature type="domain" description="Cyclic nucleotide-binding" evidence="26">
    <location>
        <begin position="428"/>
        <end position="526"/>
    </location>
</feature>
<dbReference type="FunFam" id="2.60.120.10:FF:000068">
    <property type="entry name" value="cGMP-dependent protein kinase"/>
    <property type="match status" value="1"/>
</dbReference>
<keyword evidence="17" id="KW-0472">Membrane</keyword>
<dbReference type="Proteomes" id="UP000187209">
    <property type="component" value="Unassembled WGS sequence"/>
</dbReference>
<feature type="region of interest" description="Disordered" evidence="24">
    <location>
        <begin position="853"/>
        <end position="875"/>
    </location>
</feature>
<evidence type="ECO:0000256" key="14">
    <source>
        <dbReference type="ARBA" id="ARBA00022840"/>
    </source>
</evidence>
<evidence type="ECO:0000256" key="21">
    <source>
        <dbReference type="ARBA" id="ARBA00047899"/>
    </source>
</evidence>
<feature type="domain" description="Protein kinase" evidence="25">
    <location>
        <begin position="550"/>
        <end position="805"/>
    </location>
</feature>
<dbReference type="FunFam" id="1.10.510.10:FF:000024">
    <property type="entry name" value="Probable serine/threonine-protein kinase cot-1"/>
    <property type="match status" value="1"/>
</dbReference>
<evidence type="ECO:0000256" key="11">
    <source>
        <dbReference type="ARBA" id="ARBA00022723"/>
    </source>
</evidence>
<comment type="catalytic activity">
    <reaction evidence="20">
        <text>L-seryl-[protein] + ATP = O-phospho-L-seryl-[protein] + ADP + H(+)</text>
        <dbReference type="Rhea" id="RHEA:17989"/>
        <dbReference type="Rhea" id="RHEA-COMP:9863"/>
        <dbReference type="Rhea" id="RHEA-COMP:11604"/>
        <dbReference type="ChEBI" id="CHEBI:15378"/>
        <dbReference type="ChEBI" id="CHEBI:29999"/>
        <dbReference type="ChEBI" id="CHEBI:30616"/>
        <dbReference type="ChEBI" id="CHEBI:83421"/>
        <dbReference type="ChEBI" id="CHEBI:456216"/>
        <dbReference type="EC" id="2.7.11.12"/>
    </reaction>
</comment>
<keyword evidence="16" id="KW-0142">cGMP-binding</keyword>
<dbReference type="OrthoDB" id="100546at2759"/>
<keyword evidence="29" id="KW-1185">Reference proteome</keyword>
<sequence>MDKRSLPKINLITEEKKNFLGARKVRKQKAGILDPRRGSRIAIDAVTAVVVDKLKTSRDLEMISNALNKHFIFTSLSGDNRSTVISHMRLYQMNPGEIVFEQGRPGSVFFVVASGKLEILVNAKRVNIIGTGDSFGELALLHDSPRSASVKTLDKVSMWGLDRKLFRSAVETVNAENYKENKNFINSVPLFTVLTPMQRDSLVGSFSTLKFRSGDFIVKEGDPGDLFYIIKDGMVSCLQNGNVVREMSKGSFFGEQALLYNTVRTATVVAKTDVKCVAISRNKLNVALGNHLQHIIYQNSKVIAFEKSQALAQLTKKQQSKVLERMQVKEYQDGNIVVNAGTMKNFKLIFLLKGKLRCLKHGVEVFQALGDEDILSNGNDIYPEDYFAIGDSHVAEIEKFDFDDCVGGSGQMQKIDFDAISALRGIHILRHLSSENFQALIRILKLQSYEDDEIIVRQNTPGDRFFMIKTGKVNIVQDGIVLRTVGKNDYFGERSVIFNDNRTASVIANGPVCCWVITKSDFSSILEESVRNILIKRIELQDDAIGLHELSVVKLLGKGNFGNVYLVINKSTRRLYALKTISRKKIDRYNIQENLILERKILLNLDHIFILKLIKTFKDSSRVYFLTEYVRGLDLFDVLRDLNLVSDRDSKFYTSCLVLILEYLHERDIIYRDLKPENIMIDDEGYPKLIDFGISKILNGRTYTIVGTPHYMAPEVIVGKGYSFSADYWSLGIILYEFLCCSVPFGEEDEDPYIIYEKVLKRKLVYPGFVDIQTSAKSMIEQLLNKNPVLRNGGSAEILKTHKWFSGVNWDSLINRQFTPPYVPQLPDLDKDIQTALRTSTLLEEVLSVEELHEEKNDPGARRQKNVMSDWDQDF</sequence>
<keyword evidence="7" id="KW-0723">Serine/threonine-protein kinase</keyword>
<dbReference type="GO" id="GO:0007010">
    <property type="term" value="P:cytoskeleton organization"/>
    <property type="evidence" value="ECO:0007669"/>
    <property type="project" value="UniProtKB-ARBA"/>
</dbReference>
<dbReference type="InterPro" id="IPR018490">
    <property type="entry name" value="cNMP-bd_dom_sf"/>
</dbReference>
<dbReference type="InterPro" id="IPR014710">
    <property type="entry name" value="RmlC-like_jellyroll"/>
</dbReference>
<dbReference type="PANTHER" id="PTHR24353:SF37">
    <property type="entry name" value="CAMP-DEPENDENT PROTEIN KINASE CATALYTIC SUBUNIT PRKX"/>
    <property type="match status" value="1"/>
</dbReference>
<dbReference type="PROSITE" id="PS50042">
    <property type="entry name" value="CNMP_BINDING_3"/>
    <property type="match status" value="3"/>
</dbReference>
<dbReference type="SMART" id="SM00220">
    <property type="entry name" value="S_TKc"/>
    <property type="match status" value="1"/>
</dbReference>
<keyword evidence="9" id="KW-0597">Phosphoprotein</keyword>
<dbReference type="GO" id="GO:0046872">
    <property type="term" value="F:metal ion binding"/>
    <property type="evidence" value="ECO:0007669"/>
    <property type="project" value="UniProtKB-KW"/>
</dbReference>
<gene>
    <name evidence="28" type="ORF">SteCoe_11795</name>
</gene>
<dbReference type="InterPro" id="IPR017441">
    <property type="entry name" value="Protein_kinase_ATP_BS"/>
</dbReference>
<dbReference type="CDD" id="cd00038">
    <property type="entry name" value="CAP_ED"/>
    <property type="match status" value="3"/>
</dbReference>
<keyword evidence="6" id="KW-0963">Cytoplasm</keyword>
<feature type="binding site" evidence="23">
    <location>
        <position position="579"/>
    </location>
    <ligand>
        <name>ATP</name>
        <dbReference type="ChEBI" id="CHEBI:30616"/>
    </ligand>
</feature>
<evidence type="ECO:0000256" key="10">
    <source>
        <dbReference type="ARBA" id="ARBA00022679"/>
    </source>
</evidence>
<evidence type="ECO:0000256" key="6">
    <source>
        <dbReference type="ARBA" id="ARBA00022490"/>
    </source>
</evidence>
<evidence type="ECO:0000256" key="12">
    <source>
        <dbReference type="ARBA" id="ARBA00022741"/>
    </source>
</evidence>
<dbReference type="InterPro" id="IPR000961">
    <property type="entry name" value="AGC-kinase_C"/>
</dbReference>
<dbReference type="InterPro" id="IPR008271">
    <property type="entry name" value="Ser/Thr_kinase_AS"/>
</dbReference>
<evidence type="ECO:0000256" key="18">
    <source>
        <dbReference type="ARBA" id="ARBA00024113"/>
    </source>
</evidence>
<dbReference type="PROSITE" id="PS00108">
    <property type="entry name" value="PROTEIN_KINASE_ST"/>
    <property type="match status" value="1"/>
</dbReference>
<comment type="similarity">
    <text evidence="3">Belongs to the protein kinase superfamily. AGC Ser/Thr protein kinase family. cGMP subfamily.</text>
</comment>
<reference evidence="28 29" key="1">
    <citation type="submission" date="2016-11" db="EMBL/GenBank/DDBJ databases">
        <title>The macronuclear genome of Stentor coeruleus: a giant cell with tiny introns.</title>
        <authorList>
            <person name="Slabodnick M."/>
            <person name="Ruby J.G."/>
            <person name="Reiff S.B."/>
            <person name="Swart E.C."/>
            <person name="Gosai S."/>
            <person name="Prabakaran S."/>
            <person name="Witkowska E."/>
            <person name="Larue G.E."/>
            <person name="Fisher S."/>
            <person name="Freeman R.M."/>
            <person name="Gunawardena J."/>
            <person name="Chu W."/>
            <person name="Stover N.A."/>
            <person name="Gregory B.D."/>
            <person name="Nowacki M."/>
            <person name="Derisi J."/>
            <person name="Roy S.W."/>
            <person name="Marshall W.F."/>
            <person name="Sood P."/>
        </authorList>
    </citation>
    <scope>NUCLEOTIDE SEQUENCE [LARGE SCALE GENOMIC DNA]</scope>
    <source>
        <strain evidence="28">WM001</strain>
    </source>
</reference>
<dbReference type="FunFam" id="2.60.120.10:FF:000089">
    <property type="entry name" value="cGMP-dependent protein kinase 5-1"/>
    <property type="match status" value="1"/>
</dbReference>
<keyword evidence="12 23" id="KW-0547">Nucleotide-binding</keyword>
<dbReference type="PROSITE" id="PS00107">
    <property type="entry name" value="PROTEIN_KINASE_ATP"/>
    <property type="match status" value="1"/>
</dbReference>
<dbReference type="InterPro" id="IPR018488">
    <property type="entry name" value="cNMP-bd_CS"/>
</dbReference>
<comment type="catalytic activity">
    <reaction evidence="22">
        <text>L-seryl-[protein] + ATP = O-phospho-L-seryl-[protein] + ADP + H(+)</text>
        <dbReference type="Rhea" id="RHEA:17989"/>
        <dbReference type="Rhea" id="RHEA-COMP:9863"/>
        <dbReference type="Rhea" id="RHEA-COMP:11604"/>
        <dbReference type="ChEBI" id="CHEBI:15378"/>
        <dbReference type="ChEBI" id="CHEBI:29999"/>
        <dbReference type="ChEBI" id="CHEBI:30616"/>
        <dbReference type="ChEBI" id="CHEBI:83421"/>
        <dbReference type="ChEBI" id="CHEBI:456216"/>
        <dbReference type="EC" id="2.7.11.1"/>
    </reaction>
</comment>
<evidence type="ECO:0000256" key="9">
    <source>
        <dbReference type="ARBA" id="ARBA00022553"/>
    </source>
</evidence>
<dbReference type="GO" id="GO:0012505">
    <property type="term" value="C:endomembrane system"/>
    <property type="evidence" value="ECO:0007669"/>
    <property type="project" value="UniProtKB-SubCell"/>
</dbReference>
<evidence type="ECO:0000313" key="29">
    <source>
        <dbReference type="Proteomes" id="UP000187209"/>
    </source>
</evidence>
<dbReference type="PROSITE" id="PS00888">
    <property type="entry name" value="CNMP_BINDING_1"/>
    <property type="match status" value="1"/>
</dbReference>
<evidence type="ECO:0000256" key="24">
    <source>
        <dbReference type="SAM" id="MobiDB-lite"/>
    </source>
</evidence>
<feature type="domain" description="Cyclic nucleotide-binding" evidence="26">
    <location>
        <begin position="190"/>
        <end position="289"/>
    </location>
</feature>